<dbReference type="EMBL" id="SYVV01000004">
    <property type="protein sequence ID" value="TKG36841.1"/>
    <property type="molecule type" value="Genomic_DNA"/>
</dbReference>
<evidence type="ECO:0000313" key="4">
    <source>
        <dbReference type="Proteomes" id="UP000308018"/>
    </source>
</evidence>
<reference evidence="3" key="1">
    <citation type="submission" date="2016-07" db="EMBL/GenBank/DDBJ databases">
        <title>Nontailed viruses are major unrecognized killers of bacteria in the ocean.</title>
        <authorList>
            <person name="Kauffman K."/>
            <person name="Hussain F."/>
            <person name="Yang J."/>
            <person name="Arevalo P."/>
            <person name="Brown J."/>
            <person name="Cutler M."/>
            <person name="Kelly L."/>
            <person name="Polz M.F."/>
        </authorList>
    </citation>
    <scope>NUCLEOTIDE SEQUENCE [LARGE SCALE GENOMIC DNA]</scope>
    <source>
        <strain evidence="3">10N.222.48.A2</strain>
    </source>
</reference>
<evidence type="ECO:0000313" key="2">
    <source>
        <dbReference type="EMBL" id="TKG36841.1"/>
    </source>
</evidence>
<evidence type="ECO:0000313" key="3">
    <source>
        <dbReference type="Proteomes" id="UP000235579"/>
    </source>
</evidence>
<reference evidence="2 4" key="4">
    <citation type="submission" date="2019-04" db="EMBL/GenBank/DDBJ databases">
        <title>A reverse ecology approach based on a biological definition of microbial populations.</title>
        <authorList>
            <person name="Arevalo P."/>
            <person name="Vaninsberghe D."/>
            <person name="Elsherbini J."/>
            <person name="Gore J."/>
            <person name="Polz M."/>
        </authorList>
    </citation>
    <scope>NUCLEOTIDE SEQUENCE [LARGE SCALE GENOMIC DNA]</scope>
    <source>
        <strain evidence="2 4">10N.222.45.A8</strain>
    </source>
</reference>
<reference evidence="1" key="3">
    <citation type="journal article" date="2018" name="Nature">
        <title>A major lineage of non-tailed dsDNA viruses as unrecognized killers of marine bacteria.</title>
        <authorList>
            <person name="Kauffman K.M."/>
            <person name="Hussain F.A."/>
            <person name="Yang J."/>
            <person name="Arevalo P."/>
            <person name="Brown J.M."/>
            <person name="Chang W.K."/>
            <person name="VanInsberghe D."/>
            <person name="Elsherbini J."/>
            <person name="Sharma R.S."/>
            <person name="Cutler M.B."/>
            <person name="Kelly L."/>
            <person name="Polz M.F."/>
        </authorList>
    </citation>
    <scope>NUCLEOTIDE SEQUENCE</scope>
    <source>
        <strain evidence="1">10N.222.48.A2</strain>
    </source>
</reference>
<dbReference type="Proteomes" id="UP000235579">
    <property type="component" value="Unassembled WGS sequence"/>
</dbReference>
<accession>A0A2N7NBW2</accession>
<evidence type="ECO:0008006" key="5">
    <source>
        <dbReference type="Google" id="ProtNLM"/>
    </source>
</evidence>
<organism evidence="1 3">
    <name type="scientific">Vibrio tasmaniensis</name>
    <dbReference type="NCBI Taxonomy" id="212663"/>
    <lineage>
        <taxon>Bacteria</taxon>
        <taxon>Pseudomonadati</taxon>
        <taxon>Pseudomonadota</taxon>
        <taxon>Gammaproteobacteria</taxon>
        <taxon>Vibrionales</taxon>
        <taxon>Vibrionaceae</taxon>
        <taxon>Vibrio</taxon>
    </lineage>
</organism>
<sequence length="305" mass="35090">MVMAILEMDELLSEAIISETPLIIVEGIDDVPVYESLFYGNGANAEVYAAENIVEGSDGSRGVIDCIDSARAQFPEIDISQYILGIVDRDARYYRGEIPNDQALLVLKAYSLESHFVTKEATRHIIRNMTRVSEKHITPEFENMVFNKVKDCLLDLFYISLEALKNACCEEYESKFGYKQNLQQIRAQNLNNFTEEHIRQLDKFAQSKGITNSWEDLLYICKGKWLMFEFCNILKVEIKLLTEKCREKHIQQCQFCISEAFDKCLYKVKADLNEYLIHQSVVSENKNGSLSYLYQKVDSMTLSGL</sequence>
<dbReference type="Proteomes" id="UP000308018">
    <property type="component" value="Unassembled WGS sequence"/>
</dbReference>
<dbReference type="RefSeq" id="WP_102258575.1">
    <property type="nucleotide sequence ID" value="NZ_MDBP01000113.1"/>
</dbReference>
<gene>
    <name evidence="1" type="ORF">BCS92_03915</name>
    <name evidence="2" type="ORF">FC057_02865</name>
</gene>
<reference evidence="1" key="2">
    <citation type="submission" date="2016-07" db="EMBL/GenBank/DDBJ databases">
        <authorList>
            <person name="Wan K."/>
            <person name="Booth B."/>
            <person name="Spirohn K."/>
            <person name="Hao T."/>
            <person name="Hu Y."/>
            <person name="Calderwood M."/>
            <person name="Hill D."/>
            <person name="Mohr S."/>
            <person name="Vidal M."/>
            <person name="Celniker S."/>
            <person name="Perrimon N."/>
        </authorList>
    </citation>
    <scope>NUCLEOTIDE SEQUENCE</scope>
    <source>
        <strain evidence="1">10N.222.48.A2</strain>
    </source>
</reference>
<dbReference type="EMBL" id="MDBP01000113">
    <property type="protein sequence ID" value="PMP08219.1"/>
    <property type="molecule type" value="Genomic_DNA"/>
</dbReference>
<protein>
    <recommendedName>
        <fullName evidence="5">DUF4435 domain-containing protein</fullName>
    </recommendedName>
</protein>
<proteinExistence type="predicted"/>
<name>A0A2N7NBW2_9VIBR</name>
<dbReference type="AlphaFoldDB" id="A0A2N7NBW2"/>
<evidence type="ECO:0000313" key="1">
    <source>
        <dbReference type="EMBL" id="PMP08219.1"/>
    </source>
</evidence>
<comment type="caution">
    <text evidence="1">The sequence shown here is derived from an EMBL/GenBank/DDBJ whole genome shotgun (WGS) entry which is preliminary data.</text>
</comment>